<accession>A0A9P6YIW6</accession>
<evidence type="ECO:0000259" key="2">
    <source>
        <dbReference type="Pfam" id="PF13358"/>
    </source>
</evidence>
<evidence type="ECO:0000313" key="3">
    <source>
        <dbReference type="EMBL" id="KAG1549324.1"/>
    </source>
</evidence>
<evidence type="ECO:0000313" key="4">
    <source>
        <dbReference type="Proteomes" id="UP000717996"/>
    </source>
</evidence>
<evidence type="ECO:0000256" key="1">
    <source>
        <dbReference type="SAM" id="MobiDB-lite"/>
    </source>
</evidence>
<dbReference type="InterPro" id="IPR036397">
    <property type="entry name" value="RNaseH_sf"/>
</dbReference>
<dbReference type="EMBL" id="JAANIT010000295">
    <property type="protein sequence ID" value="KAG1549324.1"/>
    <property type="molecule type" value="Genomic_DNA"/>
</dbReference>
<feature type="region of interest" description="Disordered" evidence="1">
    <location>
        <begin position="26"/>
        <end position="46"/>
    </location>
</feature>
<dbReference type="Gene3D" id="3.30.420.10">
    <property type="entry name" value="Ribonuclease H-like superfamily/Ribonuclease H"/>
    <property type="match status" value="1"/>
</dbReference>
<dbReference type="InterPro" id="IPR038717">
    <property type="entry name" value="Tc1-like_DDE_dom"/>
</dbReference>
<organism evidence="3 4">
    <name type="scientific">Rhizopus oryzae</name>
    <name type="common">Mucormycosis agent</name>
    <name type="synonym">Rhizopus arrhizus var. delemar</name>
    <dbReference type="NCBI Taxonomy" id="64495"/>
    <lineage>
        <taxon>Eukaryota</taxon>
        <taxon>Fungi</taxon>
        <taxon>Fungi incertae sedis</taxon>
        <taxon>Mucoromycota</taxon>
        <taxon>Mucoromycotina</taxon>
        <taxon>Mucoromycetes</taxon>
        <taxon>Mucorales</taxon>
        <taxon>Mucorineae</taxon>
        <taxon>Rhizopodaceae</taxon>
        <taxon>Rhizopus</taxon>
    </lineage>
</organism>
<protein>
    <recommendedName>
        <fullName evidence="2">Tc1-like transposase DDE domain-containing protein</fullName>
    </recommendedName>
</protein>
<name>A0A9P6YIW6_RHIOR</name>
<reference evidence="3" key="1">
    <citation type="journal article" date="2020" name="Microb. Genom.">
        <title>Genetic diversity of clinical and environmental Mucorales isolates obtained from an investigation of mucormycosis cases among solid organ transplant recipients.</title>
        <authorList>
            <person name="Nguyen M.H."/>
            <person name="Kaul D."/>
            <person name="Muto C."/>
            <person name="Cheng S.J."/>
            <person name="Richter R.A."/>
            <person name="Bruno V.M."/>
            <person name="Liu G."/>
            <person name="Beyhan S."/>
            <person name="Sundermann A.J."/>
            <person name="Mounaud S."/>
            <person name="Pasculle A.W."/>
            <person name="Nierman W.C."/>
            <person name="Driscoll E."/>
            <person name="Cumbie R."/>
            <person name="Clancy C.J."/>
            <person name="Dupont C.L."/>
        </authorList>
    </citation>
    <scope>NUCLEOTIDE SEQUENCE</scope>
    <source>
        <strain evidence="3">GL16</strain>
    </source>
</reference>
<comment type="caution">
    <text evidence="3">The sequence shown here is derived from an EMBL/GenBank/DDBJ whole genome shotgun (WGS) entry which is preliminary data.</text>
</comment>
<dbReference type="AlphaFoldDB" id="A0A9P6YIW6"/>
<dbReference type="GO" id="GO:0003676">
    <property type="term" value="F:nucleic acid binding"/>
    <property type="evidence" value="ECO:0007669"/>
    <property type="project" value="InterPro"/>
</dbReference>
<gene>
    <name evidence="3" type="ORF">G6F51_003123</name>
</gene>
<feature type="domain" description="Tc1-like transposase DDE" evidence="2">
    <location>
        <begin position="58"/>
        <end position="117"/>
    </location>
</feature>
<dbReference type="Pfam" id="PF13358">
    <property type="entry name" value="DDE_3"/>
    <property type="match status" value="1"/>
</dbReference>
<sequence>MGELKTRTLDFAFKFTDSTIESTLRKPKAVQEKTSGTKKRKIDDGKADEVEVNARVGTRSKHFLDFLDSLMNTLDQFDMQGRYLVMDKAAIHKVNEVQELIASRGYKVAYPSPYSPFFEPN</sequence>
<dbReference type="Proteomes" id="UP000717996">
    <property type="component" value="Unassembled WGS sequence"/>
</dbReference>
<proteinExistence type="predicted"/>